<name>A0A1I6Q0S6_9BACI</name>
<dbReference type="EMBL" id="FPAI01000003">
    <property type="protein sequence ID" value="SFS46091.1"/>
    <property type="molecule type" value="Genomic_DNA"/>
</dbReference>
<evidence type="ECO:0000256" key="2">
    <source>
        <dbReference type="ARBA" id="ARBA00022801"/>
    </source>
</evidence>
<dbReference type="GO" id="GO:0005737">
    <property type="term" value="C:cytoplasm"/>
    <property type="evidence" value="ECO:0007669"/>
    <property type="project" value="TreeGrafter"/>
</dbReference>
<evidence type="ECO:0000259" key="3">
    <source>
        <dbReference type="Pfam" id="PF00884"/>
    </source>
</evidence>
<dbReference type="Gene3D" id="3.40.720.10">
    <property type="entry name" value="Alkaline Phosphatase, subunit A"/>
    <property type="match status" value="1"/>
</dbReference>
<dbReference type="Pfam" id="PF00884">
    <property type="entry name" value="Sulfatase"/>
    <property type="match status" value="1"/>
</dbReference>
<dbReference type="PANTHER" id="PTHR45953:SF1">
    <property type="entry name" value="IDURONATE 2-SULFATASE"/>
    <property type="match status" value="1"/>
</dbReference>
<dbReference type="OrthoDB" id="9762324at2"/>
<dbReference type="SUPFAM" id="SSF53649">
    <property type="entry name" value="Alkaline phosphatase-like"/>
    <property type="match status" value="1"/>
</dbReference>
<dbReference type="RefSeq" id="WP_089852872.1">
    <property type="nucleotide sequence ID" value="NZ_FPAI01000003.1"/>
</dbReference>
<sequence length="591" mass="69784">MRVINIMFDTLKRNYLNAYEKSDVHTPNFDRLAEKTVQFNNFFAGSLPCMPARRDLHTGRYNFLHRGWGPIEPFDDSTPEILRQNGIYTHLVTDHKHYWRDGGATYHPRYSTYELIRGQEGDSWKARVTKNYHIDAYHKMDEEGKQRKVTSVNQDFVNRSYMPTEKEHTMARTFEAGFDFLENNVTEDQWFLQIESFDPHEPFFVPEKYLNMYGLTQDDFDGWLIYSHDDFSAEKSALVKKFYQALMIMCDAYLGKVIDFMDEHHMWEDTMLIVNTDHGLLLGEHEWWGKNIMPIYNEVAHLPFFIWYPQLEKSGEEVNQLAQTIDIPATILDFFDIELPENMKGKPLRKIIEDGEDIHEAGLFGVFGGILNITDAEYVYMRAPVPGQEHQLNEYTLMPTRINRRFMASELDDMSLTDAFTFTKGVNVLKVPMKSPIGKEFQRFGHKLFHYQSDPKQEQPILNAMIEWSMIQKMKQLMMDNEAPESLYRYYGLDQLHSVEDVRQEQQRNIKVEHIELDGITLLNQQLKEAYLSVYRSLENQKTREQFREDLSQKANEPVTKEDISSWIKQHIEVKKQAFLLYQLEVVMRVD</sequence>
<dbReference type="PANTHER" id="PTHR45953">
    <property type="entry name" value="IDURONATE 2-SULFATASE"/>
    <property type="match status" value="1"/>
</dbReference>
<evidence type="ECO:0000313" key="6">
    <source>
        <dbReference type="Proteomes" id="UP000199139"/>
    </source>
</evidence>
<evidence type="ECO:0000313" key="5">
    <source>
        <dbReference type="EMBL" id="SFS46091.1"/>
    </source>
</evidence>
<dbReference type="CDD" id="cd16148">
    <property type="entry name" value="sulfatase_like"/>
    <property type="match status" value="1"/>
</dbReference>
<dbReference type="Proteomes" id="UP000199139">
    <property type="component" value="Unassembled WGS sequence"/>
</dbReference>
<dbReference type="GO" id="GO:0008484">
    <property type="term" value="F:sulfuric ester hydrolase activity"/>
    <property type="evidence" value="ECO:0007669"/>
    <property type="project" value="TreeGrafter"/>
</dbReference>
<dbReference type="GO" id="GO:0046872">
    <property type="term" value="F:metal ion binding"/>
    <property type="evidence" value="ECO:0007669"/>
    <property type="project" value="UniProtKB-KW"/>
</dbReference>
<dbReference type="InterPro" id="IPR017850">
    <property type="entry name" value="Alkaline_phosphatase_core_sf"/>
</dbReference>
<dbReference type="STRING" id="306541.SAMN05421668_10324"/>
<keyword evidence="7" id="KW-1185">Reference proteome</keyword>
<dbReference type="Proteomes" id="UP000321773">
    <property type="component" value="Unassembled WGS sequence"/>
</dbReference>
<keyword evidence="1" id="KW-0479">Metal-binding</keyword>
<protein>
    <submittedName>
        <fullName evidence="4 5">Sulfatase</fullName>
    </submittedName>
</protein>
<evidence type="ECO:0000313" key="7">
    <source>
        <dbReference type="Proteomes" id="UP000321773"/>
    </source>
</evidence>
<feature type="domain" description="Sulfatase N-terminal" evidence="3">
    <location>
        <begin position="3"/>
        <end position="337"/>
    </location>
</feature>
<accession>A0A1I6Q0S6</accession>
<dbReference type="AlphaFoldDB" id="A0A1I6Q0S6"/>
<keyword evidence="2" id="KW-0378">Hydrolase</keyword>
<dbReference type="InterPro" id="IPR000917">
    <property type="entry name" value="Sulfatase_N"/>
</dbReference>
<dbReference type="EMBL" id="BJWJ01000030">
    <property type="protein sequence ID" value="GEM05331.1"/>
    <property type="molecule type" value="Genomic_DNA"/>
</dbReference>
<proteinExistence type="predicted"/>
<evidence type="ECO:0000313" key="4">
    <source>
        <dbReference type="EMBL" id="GEM05331.1"/>
    </source>
</evidence>
<reference evidence="5 6" key="1">
    <citation type="submission" date="2016-10" db="EMBL/GenBank/DDBJ databases">
        <authorList>
            <person name="de Groot N.N."/>
        </authorList>
    </citation>
    <scope>NUCLEOTIDE SEQUENCE [LARGE SCALE GENOMIC DNA]</scope>
    <source>
        <strain evidence="5 6">DSM 17074</strain>
    </source>
</reference>
<reference evidence="4 7" key="2">
    <citation type="submission" date="2019-07" db="EMBL/GenBank/DDBJ databases">
        <title>Whole genome shotgun sequence of Halolactibacillus miurensis NBRC 100873.</title>
        <authorList>
            <person name="Hosoyama A."/>
            <person name="Uohara A."/>
            <person name="Ohji S."/>
            <person name="Ichikawa N."/>
        </authorList>
    </citation>
    <scope>NUCLEOTIDE SEQUENCE [LARGE SCALE GENOMIC DNA]</scope>
    <source>
        <strain evidence="4 7">NBRC 100873</strain>
    </source>
</reference>
<evidence type="ECO:0000256" key="1">
    <source>
        <dbReference type="ARBA" id="ARBA00022723"/>
    </source>
</evidence>
<gene>
    <name evidence="4" type="ORF">HMI01_23190</name>
    <name evidence="5" type="ORF">SAMN05421668_10324</name>
</gene>
<organism evidence="5 6">
    <name type="scientific">Halolactibacillus miurensis</name>
    <dbReference type="NCBI Taxonomy" id="306541"/>
    <lineage>
        <taxon>Bacteria</taxon>
        <taxon>Bacillati</taxon>
        <taxon>Bacillota</taxon>
        <taxon>Bacilli</taxon>
        <taxon>Bacillales</taxon>
        <taxon>Bacillaceae</taxon>
        <taxon>Halolactibacillus</taxon>
    </lineage>
</organism>